<dbReference type="InterPro" id="IPR013785">
    <property type="entry name" value="Aldolase_TIM"/>
</dbReference>
<evidence type="ECO:0000259" key="3">
    <source>
        <dbReference type="Pfam" id="PF00724"/>
    </source>
</evidence>
<dbReference type="InterPro" id="IPR001155">
    <property type="entry name" value="OxRdtase_FMN_N"/>
</dbReference>
<name>A0ABD5AI42_ACICA</name>
<dbReference type="GO" id="GO:0016491">
    <property type="term" value="F:oxidoreductase activity"/>
    <property type="evidence" value="ECO:0007669"/>
    <property type="project" value="UniProtKB-KW"/>
</dbReference>
<feature type="domain" description="NADH:flavin oxidoreductase/NADH oxidase N-terminal" evidence="3">
    <location>
        <begin position="7"/>
        <end position="340"/>
    </location>
</feature>
<evidence type="ECO:0000313" key="5">
    <source>
        <dbReference type="Proteomes" id="UP001240164"/>
    </source>
</evidence>
<comment type="caution">
    <text evidence="4">The sequence shown here is derived from an EMBL/GenBank/DDBJ whole genome shotgun (WGS) entry which is preliminary data.</text>
</comment>
<gene>
    <name evidence="4" type="ORF">J2771_000502</name>
</gene>
<keyword evidence="2" id="KW-0560">Oxidoreductase</keyword>
<evidence type="ECO:0000256" key="2">
    <source>
        <dbReference type="ARBA" id="ARBA00023002"/>
    </source>
</evidence>
<dbReference type="EMBL" id="JAUSQP010000001">
    <property type="protein sequence ID" value="MDP9802248.1"/>
    <property type="molecule type" value="Genomic_DNA"/>
</dbReference>
<dbReference type="AlphaFoldDB" id="A0ABD5AI42"/>
<dbReference type="PANTHER" id="PTHR43656:SF2">
    <property type="entry name" value="BINDING OXIDOREDUCTASE, PUTATIVE (AFU_ORTHOLOGUE AFUA_2G08260)-RELATED"/>
    <property type="match status" value="1"/>
</dbReference>
<dbReference type="PANTHER" id="PTHR43656">
    <property type="entry name" value="BINDING OXIDOREDUCTASE, PUTATIVE (AFU_ORTHOLOGUE AFUA_2G08260)-RELATED"/>
    <property type="match status" value="1"/>
</dbReference>
<reference evidence="4 5" key="1">
    <citation type="submission" date="2023-07" db="EMBL/GenBank/DDBJ databases">
        <title>Sorghum-associated microbial communities from plants grown in Nebraska, USA.</title>
        <authorList>
            <person name="Schachtman D."/>
        </authorList>
    </citation>
    <scope>NUCLEOTIDE SEQUENCE [LARGE SCALE GENOMIC DNA]</scope>
    <source>
        <strain evidence="4 5">CC146</strain>
    </source>
</reference>
<protein>
    <submittedName>
        <fullName evidence="4">2,4-dienoyl-CoA reductase-like NADH-dependent reductase (Old Yellow Enzyme family)</fullName>
    </submittedName>
</protein>
<dbReference type="RefSeq" id="WP_307009544.1">
    <property type="nucleotide sequence ID" value="NZ_JAUSQP010000001.1"/>
</dbReference>
<dbReference type="InterPro" id="IPR051799">
    <property type="entry name" value="NADH_flavin_oxidoreductase"/>
</dbReference>
<dbReference type="Gene3D" id="3.20.20.70">
    <property type="entry name" value="Aldolase class I"/>
    <property type="match status" value="1"/>
</dbReference>
<dbReference type="Proteomes" id="UP001240164">
    <property type="component" value="Unassembled WGS sequence"/>
</dbReference>
<dbReference type="SUPFAM" id="SSF51395">
    <property type="entry name" value="FMN-linked oxidoreductases"/>
    <property type="match status" value="1"/>
</dbReference>
<proteinExistence type="predicted"/>
<evidence type="ECO:0000256" key="1">
    <source>
        <dbReference type="ARBA" id="ARBA00022630"/>
    </source>
</evidence>
<dbReference type="Pfam" id="PF00724">
    <property type="entry name" value="Oxidored_FMN"/>
    <property type="match status" value="1"/>
</dbReference>
<keyword evidence="1" id="KW-0285">Flavoprotein</keyword>
<dbReference type="CDD" id="cd04735">
    <property type="entry name" value="OYE_like_4_FMN"/>
    <property type="match status" value="1"/>
</dbReference>
<accession>A0ABD5AI42</accession>
<evidence type="ECO:0000313" key="4">
    <source>
        <dbReference type="EMBL" id="MDP9802248.1"/>
    </source>
</evidence>
<sequence>MSILNNFFHPLKLASGITLRNRIVMSPMTTWSSTDDFQISDEEEAYYRLRVKGVGLVISGCAQVTANGIGFTNEFSAADDSYIPSLKRLANAAKSGGAPAILQLFHAGNKALPHLIPDADVVSSSAILTKATPFMAPLTPRALTSDEILQMIKAFGEAARRGIEAGFDGIEVHGAHGFLLQNFLSPATNTRTDEWGGSLENRIRFPLAVVAEIKRVIANYADRPFAIGVRLSPEETVDEGYRIDQTLTFIDQLLNLGVDYIHVSLANLLTDCPIDDPTGPSIISRIINRVDDRVPVLAAGGILTPDQAKQALDTGLSMVSVGRGLIINPDWVDHLKKEQKVNIELDPTKIDALKIPQKLWAIIQGMPGWIPLKQ</sequence>
<organism evidence="4 5">
    <name type="scientific">Acinetobacter calcoaceticus</name>
    <dbReference type="NCBI Taxonomy" id="471"/>
    <lineage>
        <taxon>Bacteria</taxon>
        <taxon>Pseudomonadati</taxon>
        <taxon>Pseudomonadota</taxon>
        <taxon>Gammaproteobacteria</taxon>
        <taxon>Moraxellales</taxon>
        <taxon>Moraxellaceae</taxon>
        <taxon>Acinetobacter</taxon>
        <taxon>Acinetobacter calcoaceticus/baumannii complex</taxon>
    </lineage>
</organism>